<feature type="transmembrane region" description="Helical" evidence="5">
    <location>
        <begin position="28"/>
        <end position="47"/>
    </location>
</feature>
<feature type="transmembrane region" description="Helical" evidence="5">
    <location>
        <begin position="146"/>
        <end position="166"/>
    </location>
</feature>
<dbReference type="GO" id="GO:0016020">
    <property type="term" value="C:membrane"/>
    <property type="evidence" value="ECO:0007669"/>
    <property type="project" value="UniProtKB-SubCell"/>
</dbReference>
<feature type="transmembrane region" description="Helical" evidence="5">
    <location>
        <begin position="173"/>
        <end position="196"/>
    </location>
</feature>
<proteinExistence type="predicted"/>
<dbReference type="EMBL" id="HBIB01016343">
    <property type="protein sequence ID" value="CAE0248435.1"/>
    <property type="molecule type" value="Transcribed_RNA"/>
</dbReference>
<evidence type="ECO:0000313" key="7">
    <source>
        <dbReference type="EMBL" id="CAE0248435.1"/>
    </source>
</evidence>
<comment type="subcellular location">
    <subcellularLocation>
        <location evidence="1">Membrane</location>
        <topology evidence="1">Multi-pass membrane protein</topology>
    </subcellularLocation>
</comment>
<evidence type="ECO:0000256" key="4">
    <source>
        <dbReference type="ARBA" id="ARBA00023136"/>
    </source>
</evidence>
<feature type="domain" description="TM7S3/TM198-like" evidence="6">
    <location>
        <begin position="36"/>
        <end position="190"/>
    </location>
</feature>
<dbReference type="Pfam" id="PF13886">
    <property type="entry name" value="TM7S3_TM198"/>
    <property type="match status" value="1"/>
</dbReference>
<evidence type="ECO:0000256" key="2">
    <source>
        <dbReference type="ARBA" id="ARBA00022692"/>
    </source>
</evidence>
<evidence type="ECO:0000256" key="1">
    <source>
        <dbReference type="ARBA" id="ARBA00004141"/>
    </source>
</evidence>
<feature type="transmembrane region" description="Helical" evidence="5">
    <location>
        <begin position="246"/>
        <end position="267"/>
    </location>
</feature>
<keyword evidence="4 5" id="KW-0472">Membrane</keyword>
<protein>
    <recommendedName>
        <fullName evidence="6">TM7S3/TM198-like domain-containing protein</fullName>
    </recommendedName>
</protein>
<sequence length="293" mass="32043">MDATASENFPIPDVFGANKTELQELLTHFDWITAIGCLVIGLYLGILGERVRRFSYFLLGGALFFGVGAVAVCAILINVAPNMAELDKFYVALGVSGGLGVILGFLFSCLLTVGLTLVGAAFGFYLGLLTYDFGFSHIDTSNWQEWEVYILLFAPGVVLAIAFAIIVHKIERWLCMILSSFGGAYLLVQGLSQILWKASGCDVEGEGNVTLPSVCHWAYFPNPWTLVWILDNAEGSSEANGIRTVVMGHFGVALVLGAIFLIVHHFCTGSHNKDKKKALKEREFDESLRQHLI</sequence>
<evidence type="ECO:0000256" key="3">
    <source>
        <dbReference type="ARBA" id="ARBA00022989"/>
    </source>
</evidence>
<accession>A0A7S3D751</accession>
<keyword evidence="3 5" id="KW-1133">Transmembrane helix</keyword>
<gene>
    <name evidence="7" type="ORF">PBIL07802_LOCUS10631</name>
</gene>
<name>A0A7S3D751_9EUKA</name>
<organism evidence="7">
    <name type="scientific">Palpitomonas bilix</name>
    <dbReference type="NCBI Taxonomy" id="652834"/>
    <lineage>
        <taxon>Eukaryota</taxon>
        <taxon>Eukaryota incertae sedis</taxon>
    </lineage>
</organism>
<feature type="transmembrane region" description="Helical" evidence="5">
    <location>
        <begin position="89"/>
        <end position="107"/>
    </location>
</feature>
<evidence type="ECO:0000256" key="5">
    <source>
        <dbReference type="SAM" id="Phobius"/>
    </source>
</evidence>
<dbReference type="InterPro" id="IPR025256">
    <property type="entry name" value="TM7S3/TM198-like_dom"/>
</dbReference>
<reference evidence="7" key="1">
    <citation type="submission" date="2021-01" db="EMBL/GenBank/DDBJ databases">
        <authorList>
            <person name="Corre E."/>
            <person name="Pelletier E."/>
            <person name="Niang G."/>
            <person name="Scheremetjew M."/>
            <person name="Finn R."/>
            <person name="Kale V."/>
            <person name="Holt S."/>
            <person name="Cochrane G."/>
            <person name="Meng A."/>
            <person name="Brown T."/>
            <person name="Cohen L."/>
        </authorList>
    </citation>
    <scope>NUCLEOTIDE SEQUENCE</scope>
    <source>
        <strain evidence="7">NIES-2562</strain>
    </source>
</reference>
<keyword evidence="2 5" id="KW-0812">Transmembrane</keyword>
<feature type="transmembrane region" description="Helical" evidence="5">
    <location>
        <begin position="114"/>
        <end position="134"/>
    </location>
</feature>
<evidence type="ECO:0000259" key="6">
    <source>
        <dbReference type="Pfam" id="PF13886"/>
    </source>
</evidence>
<feature type="transmembrane region" description="Helical" evidence="5">
    <location>
        <begin position="54"/>
        <end position="77"/>
    </location>
</feature>
<dbReference type="AlphaFoldDB" id="A0A7S3D751"/>